<proteinExistence type="predicted"/>
<sequence>MWEREIRSVKSALHTIMGPQILTEEVLRTLLVEVESILNAKPLGYVSSDVADPDPLRQKWMSESDNLTPGTVVMIIDHQLPRGLWPVGKVITTYPGADGRVRSAKIEVKDKLYHRPVARLIRLPAIPDDNPTQTKQAS</sequence>
<name>A0ABR3NJK4_9TELE</name>
<dbReference type="PANTHER" id="PTHR47331:SF6">
    <property type="entry name" value="DOUBLECORTIN DOMAIN-CONTAINING PROTEIN"/>
    <property type="match status" value="1"/>
</dbReference>
<dbReference type="Pfam" id="PF18701">
    <property type="entry name" value="DUF5641"/>
    <property type="match status" value="1"/>
</dbReference>
<comment type="caution">
    <text evidence="2">The sequence shown here is derived from an EMBL/GenBank/DDBJ whole genome shotgun (WGS) entry which is preliminary data.</text>
</comment>
<organism evidence="2 3">
    <name type="scientific">Cirrhinus molitorella</name>
    <name type="common">mud carp</name>
    <dbReference type="NCBI Taxonomy" id="172907"/>
    <lineage>
        <taxon>Eukaryota</taxon>
        <taxon>Metazoa</taxon>
        <taxon>Chordata</taxon>
        <taxon>Craniata</taxon>
        <taxon>Vertebrata</taxon>
        <taxon>Euteleostomi</taxon>
        <taxon>Actinopterygii</taxon>
        <taxon>Neopterygii</taxon>
        <taxon>Teleostei</taxon>
        <taxon>Ostariophysi</taxon>
        <taxon>Cypriniformes</taxon>
        <taxon>Cyprinidae</taxon>
        <taxon>Labeoninae</taxon>
        <taxon>Labeonini</taxon>
        <taxon>Cirrhinus</taxon>
    </lineage>
</organism>
<dbReference type="InterPro" id="IPR040676">
    <property type="entry name" value="DUF5641"/>
</dbReference>
<protein>
    <recommendedName>
        <fullName evidence="1">DUF5641 domain-containing protein</fullName>
    </recommendedName>
</protein>
<dbReference type="Proteomes" id="UP001558613">
    <property type="component" value="Unassembled WGS sequence"/>
</dbReference>
<reference evidence="2 3" key="1">
    <citation type="submission" date="2023-09" db="EMBL/GenBank/DDBJ databases">
        <authorList>
            <person name="Wang M."/>
        </authorList>
    </citation>
    <scope>NUCLEOTIDE SEQUENCE [LARGE SCALE GENOMIC DNA]</scope>
    <source>
        <strain evidence="2">GT-2023</strain>
        <tissue evidence="2">Liver</tissue>
    </source>
</reference>
<gene>
    <name evidence="2" type="ORF">QQF64_023615</name>
</gene>
<evidence type="ECO:0000313" key="3">
    <source>
        <dbReference type="Proteomes" id="UP001558613"/>
    </source>
</evidence>
<accession>A0ABR3NJK4</accession>
<dbReference type="EMBL" id="JAYMGO010000003">
    <property type="protein sequence ID" value="KAL1276942.1"/>
    <property type="molecule type" value="Genomic_DNA"/>
</dbReference>
<dbReference type="PANTHER" id="PTHR47331">
    <property type="entry name" value="PHD-TYPE DOMAIN-CONTAINING PROTEIN"/>
    <property type="match status" value="1"/>
</dbReference>
<evidence type="ECO:0000259" key="1">
    <source>
        <dbReference type="Pfam" id="PF18701"/>
    </source>
</evidence>
<keyword evidence="3" id="KW-1185">Reference proteome</keyword>
<evidence type="ECO:0000313" key="2">
    <source>
        <dbReference type="EMBL" id="KAL1276942.1"/>
    </source>
</evidence>
<feature type="domain" description="DUF5641" evidence="1">
    <location>
        <begin position="57"/>
        <end position="123"/>
    </location>
</feature>